<sequence length="96" mass="11536">LAQRIYEEELVELDRAQKEKQKQEEATIAVLTKEYDEIQAIIDANHELAIRMTHEEQEKYTIEERARLLVKYFEKRKKQLAAKRAEEIRNKPPIRT</sequence>
<protein>
    <submittedName>
        <fullName evidence="1">Uncharacterized protein</fullName>
    </submittedName>
</protein>
<reference evidence="1" key="1">
    <citation type="journal article" date="2019" name="Sci. Rep.">
        <title>Draft genome of Tanacetum cinerariifolium, the natural source of mosquito coil.</title>
        <authorList>
            <person name="Yamashiro T."/>
            <person name="Shiraishi A."/>
            <person name="Satake H."/>
            <person name="Nakayama K."/>
        </authorList>
    </citation>
    <scope>NUCLEOTIDE SEQUENCE</scope>
</reference>
<name>A0A699U9J3_TANCI</name>
<feature type="non-terminal residue" evidence="1">
    <location>
        <position position="1"/>
    </location>
</feature>
<comment type="caution">
    <text evidence="1">The sequence shown here is derived from an EMBL/GenBank/DDBJ whole genome shotgun (WGS) entry which is preliminary data.</text>
</comment>
<proteinExistence type="predicted"/>
<accession>A0A699U9J3</accession>
<dbReference type="AlphaFoldDB" id="A0A699U9J3"/>
<evidence type="ECO:0000313" key="1">
    <source>
        <dbReference type="EMBL" id="GFD19855.1"/>
    </source>
</evidence>
<organism evidence="1">
    <name type="scientific">Tanacetum cinerariifolium</name>
    <name type="common">Dalmatian daisy</name>
    <name type="synonym">Chrysanthemum cinerariifolium</name>
    <dbReference type="NCBI Taxonomy" id="118510"/>
    <lineage>
        <taxon>Eukaryota</taxon>
        <taxon>Viridiplantae</taxon>
        <taxon>Streptophyta</taxon>
        <taxon>Embryophyta</taxon>
        <taxon>Tracheophyta</taxon>
        <taxon>Spermatophyta</taxon>
        <taxon>Magnoliopsida</taxon>
        <taxon>eudicotyledons</taxon>
        <taxon>Gunneridae</taxon>
        <taxon>Pentapetalae</taxon>
        <taxon>asterids</taxon>
        <taxon>campanulids</taxon>
        <taxon>Asterales</taxon>
        <taxon>Asteraceae</taxon>
        <taxon>Asteroideae</taxon>
        <taxon>Anthemideae</taxon>
        <taxon>Anthemidinae</taxon>
        <taxon>Tanacetum</taxon>
    </lineage>
</organism>
<dbReference type="EMBL" id="BKCJ011317852">
    <property type="protein sequence ID" value="GFD19855.1"/>
    <property type="molecule type" value="Genomic_DNA"/>
</dbReference>
<gene>
    <name evidence="1" type="ORF">Tci_891824</name>
</gene>